<dbReference type="STRING" id="587636.SAMN05216199_1723"/>
<accession>A0A1H9TR97</accession>
<gene>
    <name evidence="1" type="ORF">SAMN05216199_1723</name>
</gene>
<dbReference type="OrthoDB" id="3399802at2"/>
<dbReference type="InterPro" id="IPR036390">
    <property type="entry name" value="WH_DNA-bd_sf"/>
</dbReference>
<dbReference type="Proteomes" id="UP000199019">
    <property type="component" value="Unassembled WGS sequence"/>
</dbReference>
<sequence length="262" mass="28188">MAPQTPRSAALLVSPVRRRIVDTLEALPLFSDDPTPNRSTGLTAAEVGERLGLHVTSARFHLEQLAGAGVVAATFHRHGTGRPQKRYAVLPDRATAASPPDDAYRMLAELLTEALAPREGGALSPEDAGERWAHEHVRRLGCVEEELPRAQTPGQWLAKVGRVLDLMESWGYEPSVRTTDHGRTAEVALARCPFLSLAQSHTEVVCAAHRGLLRGALDVFGEPDADVELEPFALPGICLARLTSPAVLSSESPVPGKESVRV</sequence>
<dbReference type="InterPro" id="IPR036388">
    <property type="entry name" value="WH-like_DNA-bd_sf"/>
</dbReference>
<dbReference type="SUPFAM" id="SSF46785">
    <property type="entry name" value="Winged helix' DNA-binding domain"/>
    <property type="match status" value="1"/>
</dbReference>
<dbReference type="EMBL" id="FOHB01000002">
    <property type="protein sequence ID" value="SER99682.1"/>
    <property type="molecule type" value="Genomic_DNA"/>
</dbReference>
<dbReference type="Gene3D" id="1.10.10.10">
    <property type="entry name" value="Winged helix-like DNA-binding domain superfamily/Winged helix DNA-binding domain"/>
    <property type="match status" value="1"/>
</dbReference>
<name>A0A1H9TR97_9MICO</name>
<organism evidence="1 2">
    <name type="scientific">Pedococcus cremeus</name>
    <dbReference type="NCBI Taxonomy" id="587636"/>
    <lineage>
        <taxon>Bacteria</taxon>
        <taxon>Bacillati</taxon>
        <taxon>Actinomycetota</taxon>
        <taxon>Actinomycetes</taxon>
        <taxon>Micrococcales</taxon>
        <taxon>Intrasporangiaceae</taxon>
        <taxon>Pedococcus</taxon>
    </lineage>
</organism>
<evidence type="ECO:0000313" key="2">
    <source>
        <dbReference type="Proteomes" id="UP000199019"/>
    </source>
</evidence>
<dbReference type="AlphaFoldDB" id="A0A1H9TR97"/>
<dbReference type="RefSeq" id="WP_143056153.1">
    <property type="nucleotide sequence ID" value="NZ_FOHB01000002.1"/>
</dbReference>
<keyword evidence="2" id="KW-1185">Reference proteome</keyword>
<proteinExistence type="predicted"/>
<reference evidence="2" key="1">
    <citation type="submission" date="2016-10" db="EMBL/GenBank/DDBJ databases">
        <authorList>
            <person name="Varghese N."/>
            <person name="Submissions S."/>
        </authorList>
    </citation>
    <scope>NUCLEOTIDE SEQUENCE [LARGE SCALE GENOMIC DNA]</scope>
    <source>
        <strain evidence="2">CGMCC 1.6963</strain>
    </source>
</reference>
<evidence type="ECO:0000313" key="1">
    <source>
        <dbReference type="EMBL" id="SER99682.1"/>
    </source>
</evidence>
<dbReference type="Pfam" id="PF12840">
    <property type="entry name" value="HTH_20"/>
    <property type="match status" value="1"/>
</dbReference>
<protein>
    <submittedName>
        <fullName evidence="1">Transcriptional regulator</fullName>
    </submittedName>
</protein>